<dbReference type="InterPro" id="IPR007656">
    <property type="entry name" value="GTD-bd"/>
</dbReference>
<keyword evidence="4 5" id="KW-0472">Membrane</keyword>
<evidence type="ECO:0000256" key="4">
    <source>
        <dbReference type="ARBA" id="ARBA00023136"/>
    </source>
</evidence>
<sequence>MQIVSRFCLLIAACSVFDLYKRFLFFFLGFLMMDCASFLKSLIQTSEFGCGFFVFGCFSQVFNLLGLFSLFCLGLKILQFSLCGRGLVQFLCDIRGRSSHHINDESGSKIGFGDSEECDAKIMSCKCGPLKFLENSKSQECCEEDFEFDVLTLRRLVKIEKHRASLACMELEKERMAASSAADETMAMILRLQNEKSATEIEANQYRKLAEKKQEFDREVIESLQSIVMRHESERFLLEEKLMSFRQKLKQYVDKDDELDEFEGVDHASMSMFYSTLEIVVDDDMDTFV</sequence>
<keyword evidence="2 5" id="KW-0812">Transmembrane</keyword>
<evidence type="ECO:0000313" key="8">
    <source>
        <dbReference type="Proteomes" id="UP001280121"/>
    </source>
</evidence>
<dbReference type="GO" id="GO:0016020">
    <property type="term" value="C:membrane"/>
    <property type="evidence" value="ECO:0007669"/>
    <property type="project" value="UniProtKB-SubCell"/>
</dbReference>
<dbReference type="AlphaFoldDB" id="A0AAD9XP47"/>
<dbReference type="Proteomes" id="UP001280121">
    <property type="component" value="Unassembled WGS sequence"/>
</dbReference>
<keyword evidence="3 5" id="KW-1133">Transmembrane helix</keyword>
<evidence type="ECO:0000313" key="7">
    <source>
        <dbReference type="EMBL" id="KAK2662838.1"/>
    </source>
</evidence>
<dbReference type="PANTHER" id="PTHR31422">
    <property type="entry name" value="BNAANNG28530D PROTEIN"/>
    <property type="match status" value="1"/>
</dbReference>
<organism evidence="7 8">
    <name type="scientific">Dipteronia dyeriana</name>
    <dbReference type="NCBI Taxonomy" id="168575"/>
    <lineage>
        <taxon>Eukaryota</taxon>
        <taxon>Viridiplantae</taxon>
        <taxon>Streptophyta</taxon>
        <taxon>Embryophyta</taxon>
        <taxon>Tracheophyta</taxon>
        <taxon>Spermatophyta</taxon>
        <taxon>Magnoliopsida</taxon>
        <taxon>eudicotyledons</taxon>
        <taxon>Gunneridae</taxon>
        <taxon>Pentapetalae</taxon>
        <taxon>rosids</taxon>
        <taxon>malvids</taxon>
        <taxon>Sapindales</taxon>
        <taxon>Sapindaceae</taxon>
        <taxon>Hippocastanoideae</taxon>
        <taxon>Acereae</taxon>
        <taxon>Dipteronia</taxon>
    </lineage>
</organism>
<comment type="subcellular location">
    <subcellularLocation>
        <location evidence="1">Membrane</location>
    </subcellularLocation>
</comment>
<protein>
    <recommendedName>
        <fullName evidence="6">GTD-binding domain-containing protein</fullName>
    </recommendedName>
</protein>
<reference evidence="7" key="1">
    <citation type="journal article" date="2023" name="Plant J.">
        <title>Genome sequences and population genomics provide insights into the demographic history, inbreeding, and mutation load of two 'living fossil' tree species of Dipteronia.</title>
        <authorList>
            <person name="Feng Y."/>
            <person name="Comes H.P."/>
            <person name="Chen J."/>
            <person name="Zhu S."/>
            <person name="Lu R."/>
            <person name="Zhang X."/>
            <person name="Li P."/>
            <person name="Qiu J."/>
            <person name="Olsen K.M."/>
            <person name="Qiu Y."/>
        </authorList>
    </citation>
    <scope>NUCLEOTIDE SEQUENCE</scope>
    <source>
        <strain evidence="7">KIB01</strain>
    </source>
</reference>
<accession>A0AAD9XP47</accession>
<dbReference type="PANTHER" id="PTHR31422:SF2">
    <property type="entry name" value="PROTEIN FLOURY 1-LIKE"/>
    <property type="match status" value="1"/>
</dbReference>
<evidence type="ECO:0000256" key="1">
    <source>
        <dbReference type="ARBA" id="ARBA00004370"/>
    </source>
</evidence>
<feature type="transmembrane region" description="Helical" evidence="5">
    <location>
        <begin position="52"/>
        <end position="75"/>
    </location>
</feature>
<dbReference type="PROSITE" id="PS51775">
    <property type="entry name" value="GTD_BINDING"/>
    <property type="match status" value="1"/>
</dbReference>
<dbReference type="EMBL" id="JANJYI010000001">
    <property type="protein sequence ID" value="KAK2662838.1"/>
    <property type="molecule type" value="Genomic_DNA"/>
</dbReference>
<feature type="domain" description="GTD-binding" evidence="6">
    <location>
        <begin position="148"/>
        <end position="246"/>
    </location>
</feature>
<name>A0AAD9XP47_9ROSI</name>
<proteinExistence type="predicted"/>
<evidence type="ECO:0000256" key="2">
    <source>
        <dbReference type="ARBA" id="ARBA00022692"/>
    </source>
</evidence>
<gene>
    <name evidence="7" type="ORF">Ddye_001412</name>
</gene>
<dbReference type="Pfam" id="PF04576">
    <property type="entry name" value="Zein-binding"/>
    <property type="match status" value="1"/>
</dbReference>
<comment type="caution">
    <text evidence="7">The sequence shown here is derived from an EMBL/GenBank/DDBJ whole genome shotgun (WGS) entry which is preliminary data.</text>
</comment>
<keyword evidence="8" id="KW-1185">Reference proteome</keyword>
<feature type="transmembrane region" description="Helical" evidence="5">
    <location>
        <begin position="7"/>
        <end position="32"/>
    </location>
</feature>
<dbReference type="GO" id="GO:0080115">
    <property type="term" value="F:myosin XI tail binding"/>
    <property type="evidence" value="ECO:0007669"/>
    <property type="project" value="UniProtKB-ARBA"/>
</dbReference>
<evidence type="ECO:0000256" key="5">
    <source>
        <dbReference type="SAM" id="Phobius"/>
    </source>
</evidence>
<evidence type="ECO:0000259" key="6">
    <source>
        <dbReference type="PROSITE" id="PS51775"/>
    </source>
</evidence>
<evidence type="ECO:0000256" key="3">
    <source>
        <dbReference type="ARBA" id="ARBA00022989"/>
    </source>
</evidence>